<dbReference type="EMBL" id="CAUYUJ010016383">
    <property type="protein sequence ID" value="CAK0864621.1"/>
    <property type="molecule type" value="Genomic_DNA"/>
</dbReference>
<feature type="non-terminal residue" evidence="1">
    <location>
        <position position="1"/>
    </location>
</feature>
<organism evidence="1 2">
    <name type="scientific">Prorocentrum cordatum</name>
    <dbReference type="NCBI Taxonomy" id="2364126"/>
    <lineage>
        <taxon>Eukaryota</taxon>
        <taxon>Sar</taxon>
        <taxon>Alveolata</taxon>
        <taxon>Dinophyceae</taxon>
        <taxon>Prorocentrales</taxon>
        <taxon>Prorocentraceae</taxon>
        <taxon>Prorocentrum</taxon>
    </lineage>
</organism>
<reference evidence="1" key="1">
    <citation type="submission" date="2023-10" db="EMBL/GenBank/DDBJ databases">
        <authorList>
            <person name="Chen Y."/>
            <person name="Shah S."/>
            <person name="Dougan E. K."/>
            <person name="Thang M."/>
            <person name="Chan C."/>
        </authorList>
    </citation>
    <scope>NUCLEOTIDE SEQUENCE [LARGE SCALE GENOMIC DNA]</scope>
</reference>
<evidence type="ECO:0000313" key="2">
    <source>
        <dbReference type="Proteomes" id="UP001189429"/>
    </source>
</evidence>
<protein>
    <submittedName>
        <fullName evidence="1">Uncharacterized protein</fullName>
    </submittedName>
</protein>
<gene>
    <name evidence="1" type="ORF">PCOR1329_LOCUS52449</name>
</gene>
<proteinExistence type="predicted"/>
<name>A0ABN9UZF9_9DINO</name>
<comment type="caution">
    <text evidence="1">The sequence shown here is derived from an EMBL/GenBank/DDBJ whole genome shotgun (WGS) entry which is preliminary data.</text>
</comment>
<accession>A0ABN9UZF9</accession>
<feature type="non-terminal residue" evidence="1">
    <location>
        <position position="668"/>
    </location>
</feature>
<sequence length="668" mass="74979">EYQQKVDDEFCIDNDYHLKYLANKGVWRVKRNAFNDRGDPGSISDRERSVSAIGVLDTKVAWLVQDENPSNKGGVTSIHSATLISGLHRAYISDHGRNNEQVQIAIANGMKHCKLYSRRIYEFPECLVNLKDLGNIANDIRTSTPPLEAWRSTAAVETEFKKQTEAKHWAMQAVGGQKKWRYMKCEIAEALFKGRWANPNAYEVCARSYNFLTKAFHPDDAKHPYLITPNPYAGKSLWDELQRKPSAYADFSKMPASQMVNVFQVAADVFRLIKAEVGFMVDIVMLTIPSISDEGLKSLEQPMGANSGVQVEVAKRKLLEATKAGELENSVEQMSVVPEEAKDDSIEPEVCEQQAFAMHLREQFAYLTKLDTGGRQKNKINTFYTIALCGICSQSVPLFINKKAKQISECDQDHIDIMKDIEEATDDPTTLDSIANETIQANMETFKDIAGCIASFLESARPETVPVVASVHAGEVMNSAMLALLQKVTNSGGFFESHRDACMELASMICSEVFDIIPSSWDMCSDFVWKVVEADKATAFAGALWTIYEQLSKFGNVSDMLAKVRISTFAHCLKSLGMQRFNCRDPTSHEIKQLVYLPDIVAHITDQLYSDCGWTKSSVRESGPTVFQQSMARSSATEIEFVKDCYSKAFDMWEFCVAKHGYGFRDKR</sequence>
<keyword evidence="2" id="KW-1185">Reference proteome</keyword>
<evidence type="ECO:0000313" key="1">
    <source>
        <dbReference type="EMBL" id="CAK0864621.1"/>
    </source>
</evidence>
<dbReference type="Proteomes" id="UP001189429">
    <property type="component" value="Unassembled WGS sequence"/>
</dbReference>